<dbReference type="SUPFAM" id="SSF51206">
    <property type="entry name" value="cAMP-binding domain-like"/>
    <property type="match status" value="1"/>
</dbReference>
<name>A0ABU2WIZ0_9GAMM</name>
<evidence type="ECO:0000256" key="1">
    <source>
        <dbReference type="ARBA" id="ARBA00023015"/>
    </source>
</evidence>
<dbReference type="CDD" id="cd00092">
    <property type="entry name" value="HTH_CRP"/>
    <property type="match status" value="1"/>
</dbReference>
<sequence>MSHADTTVSSDAANNPCSDCARAGHCLGGALTADSLHPPQVVRRVVAKGEHLYHAGDPADTLYVIRGGATKTYVCSSDGEEEVRGFQLANDAAGLESVCDRSYHTNAVALSRSWVCKLPAAAVREKMTRSPSFRDRVLSKLCHEFERLYGMLHRGRCAADQRVADFLVTQLRGQDGDIRSEIDLPMSRTDLARYLGLTTETVSRAFTRLQERGVLKRRGAHCEIVNPAALQALS</sequence>
<proteinExistence type="predicted"/>
<dbReference type="Gene3D" id="2.60.120.10">
    <property type="entry name" value="Jelly Rolls"/>
    <property type="match status" value="1"/>
</dbReference>
<accession>A0ABU2WIZ0</accession>
<keyword evidence="2" id="KW-0238">DNA-binding</keyword>
<dbReference type="InterPro" id="IPR018490">
    <property type="entry name" value="cNMP-bd_dom_sf"/>
</dbReference>
<feature type="domain" description="Cyclic nucleotide-binding" evidence="4">
    <location>
        <begin position="33"/>
        <end position="83"/>
    </location>
</feature>
<dbReference type="PROSITE" id="PS00042">
    <property type="entry name" value="HTH_CRP_1"/>
    <property type="match status" value="1"/>
</dbReference>
<dbReference type="InterPro" id="IPR050397">
    <property type="entry name" value="Env_Response_Regulators"/>
</dbReference>
<dbReference type="Pfam" id="PF13545">
    <property type="entry name" value="HTH_Crp_2"/>
    <property type="match status" value="1"/>
</dbReference>
<dbReference type="InterPro" id="IPR012318">
    <property type="entry name" value="HTH_CRP"/>
</dbReference>
<feature type="domain" description="HTH crp-type" evidence="5">
    <location>
        <begin position="157"/>
        <end position="228"/>
    </location>
</feature>
<dbReference type="InterPro" id="IPR036390">
    <property type="entry name" value="WH_DNA-bd_sf"/>
</dbReference>
<dbReference type="SUPFAM" id="SSF46785">
    <property type="entry name" value="Winged helix' DNA-binding domain"/>
    <property type="match status" value="1"/>
</dbReference>
<dbReference type="PANTHER" id="PTHR24567">
    <property type="entry name" value="CRP FAMILY TRANSCRIPTIONAL REGULATORY PROTEIN"/>
    <property type="match status" value="1"/>
</dbReference>
<protein>
    <submittedName>
        <fullName evidence="6">Crp/Fnr family transcriptional regulator</fullName>
    </submittedName>
</protein>
<dbReference type="Gene3D" id="1.10.10.10">
    <property type="entry name" value="Winged helix-like DNA-binding domain superfamily/Winged helix DNA-binding domain"/>
    <property type="match status" value="1"/>
</dbReference>
<dbReference type="EMBL" id="JAVRIC010000010">
    <property type="protein sequence ID" value="MDT0497518.1"/>
    <property type="molecule type" value="Genomic_DNA"/>
</dbReference>
<dbReference type="PROSITE" id="PS50042">
    <property type="entry name" value="CNMP_BINDING_3"/>
    <property type="match status" value="1"/>
</dbReference>
<keyword evidence="3" id="KW-0804">Transcription</keyword>
<dbReference type="CDD" id="cd00038">
    <property type="entry name" value="CAP_ED"/>
    <property type="match status" value="1"/>
</dbReference>
<dbReference type="InterPro" id="IPR036388">
    <property type="entry name" value="WH-like_DNA-bd_sf"/>
</dbReference>
<gene>
    <name evidence="6" type="ORF">RM530_09100</name>
</gene>
<keyword evidence="1" id="KW-0805">Transcription regulation</keyword>
<evidence type="ECO:0000256" key="2">
    <source>
        <dbReference type="ARBA" id="ARBA00023125"/>
    </source>
</evidence>
<evidence type="ECO:0000259" key="4">
    <source>
        <dbReference type="PROSITE" id="PS50042"/>
    </source>
</evidence>
<reference evidence="6 7" key="1">
    <citation type="submission" date="2023-09" db="EMBL/GenBank/DDBJ databases">
        <authorList>
            <person name="Rey-Velasco X."/>
        </authorList>
    </citation>
    <scope>NUCLEOTIDE SEQUENCE [LARGE SCALE GENOMIC DNA]</scope>
    <source>
        <strain evidence="6 7">W345</strain>
    </source>
</reference>
<dbReference type="RefSeq" id="WP_311364909.1">
    <property type="nucleotide sequence ID" value="NZ_JAVRIC010000010.1"/>
</dbReference>
<evidence type="ECO:0000313" key="7">
    <source>
        <dbReference type="Proteomes" id="UP001254608"/>
    </source>
</evidence>
<organism evidence="6 7">
    <name type="scientific">Banduia mediterranea</name>
    <dbReference type="NCBI Taxonomy" id="3075609"/>
    <lineage>
        <taxon>Bacteria</taxon>
        <taxon>Pseudomonadati</taxon>
        <taxon>Pseudomonadota</taxon>
        <taxon>Gammaproteobacteria</taxon>
        <taxon>Nevskiales</taxon>
        <taxon>Algiphilaceae</taxon>
        <taxon>Banduia</taxon>
    </lineage>
</organism>
<dbReference type="Proteomes" id="UP001254608">
    <property type="component" value="Unassembled WGS sequence"/>
</dbReference>
<dbReference type="PROSITE" id="PS51063">
    <property type="entry name" value="HTH_CRP_2"/>
    <property type="match status" value="1"/>
</dbReference>
<keyword evidence="7" id="KW-1185">Reference proteome</keyword>
<dbReference type="SMART" id="SM00100">
    <property type="entry name" value="cNMP"/>
    <property type="match status" value="1"/>
</dbReference>
<dbReference type="SMART" id="SM00419">
    <property type="entry name" value="HTH_CRP"/>
    <property type="match status" value="1"/>
</dbReference>
<dbReference type="InterPro" id="IPR014710">
    <property type="entry name" value="RmlC-like_jellyroll"/>
</dbReference>
<dbReference type="PANTHER" id="PTHR24567:SF75">
    <property type="entry name" value="FUMARATE AND NITRATE REDUCTION REGULATORY PROTEIN"/>
    <property type="match status" value="1"/>
</dbReference>
<evidence type="ECO:0000256" key="3">
    <source>
        <dbReference type="ARBA" id="ARBA00023163"/>
    </source>
</evidence>
<dbReference type="PRINTS" id="PR00034">
    <property type="entry name" value="HTHCRP"/>
</dbReference>
<comment type="caution">
    <text evidence="6">The sequence shown here is derived from an EMBL/GenBank/DDBJ whole genome shotgun (WGS) entry which is preliminary data.</text>
</comment>
<dbReference type="InterPro" id="IPR000595">
    <property type="entry name" value="cNMP-bd_dom"/>
</dbReference>
<dbReference type="Pfam" id="PF00027">
    <property type="entry name" value="cNMP_binding"/>
    <property type="match status" value="1"/>
</dbReference>
<evidence type="ECO:0000259" key="5">
    <source>
        <dbReference type="PROSITE" id="PS51063"/>
    </source>
</evidence>
<evidence type="ECO:0000313" key="6">
    <source>
        <dbReference type="EMBL" id="MDT0497518.1"/>
    </source>
</evidence>
<dbReference type="InterPro" id="IPR018335">
    <property type="entry name" value="Tscrpt_reg_HTH_Crp-type_CS"/>
</dbReference>